<evidence type="ECO:0000313" key="3">
    <source>
        <dbReference type="Proteomes" id="UP000243081"/>
    </source>
</evidence>
<dbReference type="OrthoDB" id="5105924at2759"/>
<gene>
    <name evidence="2" type="ORF">LLEC1_07962</name>
</gene>
<dbReference type="Proteomes" id="UP000243081">
    <property type="component" value="Unassembled WGS sequence"/>
</dbReference>
<feature type="non-terminal residue" evidence="2">
    <location>
        <position position="157"/>
    </location>
</feature>
<reference evidence="2 3" key="1">
    <citation type="submission" date="2016-03" db="EMBL/GenBank/DDBJ databases">
        <title>Fine-scale spatial genetic structure of a fungal parasite of coffee scale insects.</title>
        <authorList>
            <person name="Jackson D."/>
            <person name="Zemenick K.A."/>
            <person name="Malloure B."/>
            <person name="Quandt C.A."/>
            <person name="James T.Y."/>
        </authorList>
    </citation>
    <scope>NUCLEOTIDE SEQUENCE [LARGE SCALE GENOMIC DNA]</scope>
    <source>
        <strain evidence="2 3">UM487</strain>
    </source>
</reference>
<evidence type="ECO:0000313" key="2">
    <source>
        <dbReference type="EMBL" id="OAR01705.1"/>
    </source>
</evidence>
<dbReference type="AlphaFoldDB" id="A0A179IH82"/>
<name>A0A179IH82_CORDF</name>
<feature type="region of interest" description="Disordered" evidence="1">
    <location>
        <begin position="44"/>
        <end position="78"/>
    </location>
</feature>
<dbReference type="OMA" id="TMASEGW"/>
<organism evidence="2 3">
    <name type="scientific">Cordyceps confragosa</name>
    <name type="common">Lecanicillium lecanii</name>
    <dbReference type="NCBI Taxonomy" id="2714763"/>
    <lineage>
        <taxon>Eukaryota</taxon>
        <taxon>Fungi</taxon>
        <taxon>Dikarya</taxon>
        <taxon>Ascomycota</taxon>
        <taxon>Pezizomycotina</taxon>
        <taxon>Sordariomycetes</taxon>
        <taxon>Hypocreomycetidae</taxon>
        <taxon>Hypocreales</taxon>
        <taxon>Cordycipitaceae</taxon>
        <taxon>Akanthomyces</taxon>
    </lineage>
</organism>
<sequence>MASSSATARENRQTHKMPPTDSRPCRSRCEKACRPTLRQTRMRSRMAGAASLMTGLDNKGQPREALPRDPDHVPFDEAARKVRRTKIILRCRPAAAPEKAVRRPKIILHMSRAEPKASRAATWSQYSSAKTVEDWLSNLYHRPSRSSGGGSAAADTE</sequence>
<dbReference type="EMBL" id="LUKN01001032">
    <property type="protein sequence ID" value="OAR01705.1"/>
    <property type="molecule type" value="Genomic_DNA"/>
</dbReference>
<comment type="caution">
    <text evidence="2">The sequence shown here is derived from an EMBL/GenBank/DDBJ whole genome shotgun (WGS) entry which is preliminary data.</text>
</comment>
<feature type="compositionally biased region" description="Basic and acidic residues" evidence="1">
    <location>
        <begin position="60"/>
        <end position="78"/>
    </location>
</feature>
<accession>A0A179IH82</accession>
<feature type="region of interest" description="Disordered" evidence="1">
    <location>
        <begin position="1"/>
        <end position="31"/>
    </location>
</feature>
<keyword evidence="3" id="KW-1185">Reference proteome</keyword>
<proteinExistence type="predicted"/>
<protein>
    <submittedName>
        <fullName evidence="2">Uncharacterized protein</fullName>
    </submittedName>
</protein>
<evidence type="ECO:0000256" key="1">
    <source>
        <dbReference type="SAM" id="MobiDB-lite"/>
    </source>
</evidence>